<dbReference type="GO" id="GO:0006354">
    <property type="term" value="P:DNA-templated transcription elongation"/>
    <property type="evidence" value="ECO:0007669"/>
    <property type="project" value="TreeGrafter"/>
</dbReference>
<dbReference type="Pfam" id="PF01272">
    <property type="entry name" value="GreA_GreB"/>
    <property type="match status" value="1"/>
</dbReference>
<dbReference type="PANTHER" id="PTHR30437">
    <property type="entry name" value="TRANSCRIPTION ELONGATION FACTOR GREA"/>
    <property type="match status" value="1"/>
</dbReference>
<dbReference type="PANTHER" id="PTHR30437:SF4">
    <property type="entry name" value="TRANSCRIPTION ELONGATION FACTOR GREA"/>
    <property type="match status" value="1"/>
</dbReference>
<dbReference type="GO" id="GO:0032784">
    <property type="term" value="P:regulation of DNA-templated transcription elongation"/>
    <property type="evidence" value="ECO:0007669"/>
    <property type="project" value="InterPro"/>
</dbReference>
<dbReference type="Gene3D" id="3.10.50.30">
    <property type="entry name" value="Transcription elongation factor, GreA/GreB, C-terminal domain"/>
    <property type="match status" value="1"/>
</dbReference>
<dbReference type="EMBL" id="CAFBPU010000003">
    <property type="protein sequence ID" value="CAB5019823.1"/>
    <property type="molecule type" value="Genomic_DNA"/>
</dbReference>
<dbReference type="InterPro" id="IPR036953">
    <property type="entry name" value="GreA/GreB_C_sf"/>
</dbReference>
<dbReference type="InterPro" id="IPR023459">
    <property type="entry name" value="Tscrpt_elong_fac_GreA/B_fam"/>
</dbReference>
<reference evidence="3" key="1">
    <citation type="submission" date="2020-05" db="EMBL/GenBank/DDBJ databases">
        <authorList>
            <person name="Chiriac C."/>
            <person name="Salcher M."/>
            <person name="Ghai R."/>
            <person name="Kavagutti S V."/>
        </authorList>
    </citation>
    <scope>NUCLEOTIDE SEQUENCE</scope>
</reference>
<protein>
    <submittedName>
        <fullName evidence="3">Unannotated protein</fullName>
    </submittedName>
</protein>
<accession>A0A6J7QVL1</accession>
<proteinExistence type="predicted"/>
<dbReference type="AlphaFoldDB" id="A0A6J7QVL1"/>
<dbReference type="EMBL" id="CAFBND010000040">
    <property type="protein sequence ID" value="CAB4942791.1"/>
    <property type="molecule type" value="Genomic_DNA"/>
</dbReference>
<evidence type="ECO:0000313" key="2">
    <source>
        <dbReference type="EMBL" id="CAB4942791.1"/>
    </source>
</evidence>
<sequence length="183" mass="20049">MSTHVPTRRSSPVAPSASLVVGSPTAVGHEGSIALTPQGRASLDERLREIRDVHLRRLRPLLSLRERDERDVADFERLCAEALSLEHLLGTSVTLAPTDCEQVEPGNRVQIQMPDGEHIWVRPVHPVEAFLDEERISVDSPLSHALLGKKVGDRVAVVGPKVTWTCVVLDVRSVEEGLGDARP</sequence>
<organism evidence="3">
    <name type="scientific">freshwater metagenome</name>
    <dbReference type="NCBI Taxonomy" id="449393"/>
    <lineage>
        <taxon>unclassified sequences</taxon>
        <taxon>metagenomes</taxon>
        <taxon>ecological metagenomes</taxon>
    </lineage>
</organism>
<feature type="domain" description="Transcription elongation factor GreA/GreB C-terminal" evidence="1">
    <location>
        <begin position="101"/>
        <end position="172"/>
    </location>
</feature>
<dbReference type="GO" id="GO:0003677">
    <property type="term" value="F:DNA binding"/>
    <property type="evidence" value="ECO:0007669"/>
    <property type="project" value="InterPro"/>
</dbReference>
<evidence type="ECO:0000313" key="3">
    <source>
        <dbReference type="EMBL" id="CAB5019823.1"/>
    </source>
</evidence>
<dbReference type="InterPro" id="IPR001437">
    <property type="entry name" value="Tscrpt_elong_fac_GreA/B_C"/>
</dbReference>
<name>A0A6J7QVL1_9ZZZZ</name>
<gene>
    <name evidence="2" type="ORF">UFOPK3752_01171</name>
    <name evidence="3" type="ORF">UFOPK4150_00175</name>
</gene>
<dbReference type="SUPFAM" id="SSF54534">
    <property type="entry name" value="FKBP-like"/>
    <property type="match status" value="1"/>
</dbReference>
<evidence type="ECO:0000259" key="1">
    <source>
        <dbReference type="Pfam" id="PF01272"/>
    </source>
</evidence>
<dbReference type="GO" id="GO:0070063">
    <property type="term" value="F:RNA polymerase binding"/>
    <property type="evidence" value="ECO:0007669"/>
    <property type="project" value="InterPro"/>
</dbReference>